<accession>A0A323TVF9</accession>
<organism evidence="2">
    <name type="scientific">Fusobacterium nucleatum</name>
    <dbReference type="NCBI Taxonomy" id="851"/>
    <lineage>
        <taxon>Bacteria</taxon>
        <taxon>Fusobacteriati</taxon>
        <taxon>Fusobacteriota</taxon>
        <taxon>Fusobacteriia</taxon>
        <taxon>Fusobacteriales</taxon>
        <taxon>Fusobacteriaceae</taxon>
        <taxon>Fusobacterium</taxon>
    </lineage>
</organism>
<feature type="region of interest" description="Disordered" evidence="1">
    <location>
        <begin position="1"/>
        <end position="21"/>
    </location>
</feature>
<feature type="compositionally biased region" description="Basic and acidic residues" evidence="1">
    <location>
        <begin position="8"/>
        <end position="21"/>
    </location>
</feature>
<proteinExistence type="predicted"/>
<sequence>MIKSIRGGKREGAGRKALGKDKRISRSITIKKELLDEIKIKYNQKTLSYVIEDALIEYLKK</sequence>
<dbReference type="EMBL" id="QKOC01000006">
    <property type="protein sequence ID" value="PZA04535.1"/>
    <property type="molecule type" value="Genomic_DNA"/>
</dbReference>
<evidence type="ECO:0008006" key="3">
    <source>
        <dbReference type="Google" id="ProtNLM"/>
    </source>
</evidence>
<protein>
    <recommendedName>
        <fullName evidence="3">CopG family transcriptional regulator</fullName>
    </recommendedName>
</protein>
<evidence type="ECO:0000313" key="2">
    <source>
        <dbReference type="EMBL" id="PZA04535.1"/>
    </source>
</evidence>
<reference evidence="2" key="1">
    <citation type="submission" date="2018-06" db="EMBL/GenBank/DDBJ databases">
        <title>Sequence of the Fusobacterium nucleatum str. 12230 genome.</title>
        <authorList>
            <person name="Navarre W."/>
        </authorList>
    </citation>
    <scope>NUCLEOTIDE SEQUENCE [LARGE SCALE GENOMIC DNA]</scope>
    <source>
        <strain evidence="2">12230</strain>
    </source>
</reference>
<comment type="caution">
    <text evidence="2">The sequence shown here is derived from an EMBL/GenBank/DDBJ whole genome shotgun (WGS) entry which is preliminary data.</text>
</comment>
<evidence type="ECO:0000256" key="1">
    <source>
        <dbReference type="SAM" id="MobiDB-lite"/>
    </source>
</evidence>
<gene>
    <name evidence="2" type="ORF">DNF10_05520</name>
</gene>
<dbReference type="AlphaFoldDB" id="A0A323TVF9"/>
<name>A0A323TVF9_FUSNU</name>